<dbReference type="NCBIfam" id="TIGR02492">
    <property type="entry name" value="flgK_ends"/>
    <property type="match status" value="1"/>
</dbReference>
<keyword evidence="5 7" id="KW-0964">Secreted</keyword>
<dbReference type="Pfam" id="PF06429">
    <property type="entry name" value="Flg_bbr_C"/>
    <property type="match status" value="1"/>
</dbReference>
<keyword evidence="6 7" id="KW-0975">Bacterial flagellum</keyword>
<dbReference type="Pfam" id="PF00460">
    <property type="entry name" value="Flg_bb_rod"/>
    <property type="match status" value="1"/>
</dbReference>
<evidence type="ECO:0000259" key="10">
    <source>
        <dbReference type="Pfam" id="PF22638"/>
    </source>
</evidence>
<evidence type="ECO:0000256" key="6">
    <source>
        <dbReference type="ARBA" id="ARBA00023143"/>
    </source>
</evidence>
<dbReference type="PANTHER" id="PTHR30033:SF1">
    <property type="entry name" value="FLAGELLAR HOOK-ASSOCIATED PROTEIN 1"/>
    <property type="match status" value="1"/>
</dbReference>
<gene>
    <name evidence="7 11" type="primary">flgK</name>
    <name evidence="11" type="ORF">J6I44_00730</name>
</gene>
<evidence type="ECO:0000313" key="11">
    <source>
        <dbReference type="EMBL" id="MCW9705351.1"/>
    </source>
</evidence>
<dbReference type="RefSeq" id="WP_265764013.1">
    <property type="nucleotide sequence ID" value="NZ_JAGGJA010000001.1"/>
</dbReference>
<proteinExistence type="inferred from homology"/>
<evidence type="ECO:0000259" key="8">
    <source>
        <dbReference type="Pfam" id="PF00460"/>
    </source>
</evidence>
<protein>
    <recommendedName>
        <fullName evidence="4 7">Flagellar hook-associated protein 1</fullName>
        <shortName evidence="7">HAP1</shortName>
    </recommendedName>
</protein>
<feature type="domain" description="Flagellar hook-associated protein FlgK helical" evidence="10">
    <location>
        <begin position="97"/>
        <end position="317"/>
    </location>
</feature>
<evidence type="ECO:0000256" key="7">
    <source>
        <dbReference type="RuleBase" id="RU362065"/>
    </source>
</evidence>
<dbReference type="InterPro" id="IPR002371">
    <property type="entry name" value="FlgK"/>
</dbReference>
<dbReference type="Pfam" id="PF22638">
    <property type="entry name" value="FlgK_D1"/>
    <property type="match status" value="1"/>
</dbReference>
<comment type="caution">
    <text evidence="11">The sequence shown here is derived from an EMBL/GenBank/DDBJ whole genome shotgun (WGS) entry which is preliminary data.</text>
</comment>
<evidence type="ECO:0000313" key="12">
    <source>
        <dbReference type="Proteomes" id="UP001207918"/>
    </source>
</evidence>
<dbReference type="InterPro" id="IPR010930">
    <property type="entry name" value="Flg_bb/hook_C_dom"/>
</dbReference>
<keyword evidence="11" id="KW-0966">Cell projection</keyword>
<dbReference type="InterPro" id="IPR001444">
    <property type="entry name" value="Flag_bb_rod_N"/>
</dbReference>
<name>A0ABT3PHF8_9BACT</name>
<comment type="subcellular location">
    <subcellularLocation>
        <location evidence="1 7">Bacterial flagellum</location>
    </subcellularLocation>
    <subcellularLocation>
        <location evidence="2 7">Secreted</location>
    </subcellularLocation>
</comment>
<feature type="domain" description="Flagellar basal body rod protein N-terminal" evidence="8">
    <location>
        <begin position="6"/>
        <end position="34"/>
    </location>
</feature>
<sequence>MKSLFEIAKSGLRGSQRSMSVTSNNIVNADTPGYSRQRVEKTPDGMQMDQYHGGLGVNIEQVTRLRDDINDKLLNKKQHDMGYLQKKADVYEKLEASMVTDYGDDLDTQVGSLFDNFADLASNPQDVSVRNNLISETQQLTSKLRSTSLNVDENSDLVKNFAGKTLDSINSLLNDINELNGSIKQAQAKGNPDFSSLDKRVAKMNELSELVDFESRKTSTGAMEIQIDGHSVVDENKAYNITSEVDDANKKFRLRLENGHVIEPESGKIGAEIEMYEEGIPEMKKRLDNIASTIVSEVNNIHNSGYGLEDNIQRDFFNSAGTTAESITINQDLIDNPKHIAASDTDGEAGNGEVASAIASLRNQKVIGGTSQNQTLSNYTISTISEPGVNLDAVTNKMSTRDSEIQMLKTQQEETAGVNIDEELSNMMKFQNAYQGAAKVMSSAQEMYDTLISIVR</sequence>
<evidence type="ECO:0000259" key="9">
    <source>
        <dbReference type="Pfam" id="PF06429"/>
    </source>
</evidence>
<evidence type="ECO:0000256" key="4">
    <source>
        <dbReference type="ARBA" id="ARBA00016244"/>
    </source>
</evidence>
<organism evidence="11 12">
    <name type="scientific">Fodinibius salsisoli</name>
    <dbReference type="NCBI Taxonomy" id="2820877"/>
    <lineage>
        <taxon>Bacteria</taxon>
        <taxon>Pseudomonadati</taxon>
        <taxon>Balneolota</taxon>
        <taxon>Balneolia</taxon>
        <taxon>Balneolales</taxon>
        <taxon>Balneolaceae</taxon>
        <taxon>Fodinibius</taxon>
    </lineage>
</organism>
<evidence type="ECO:0000256" key="3">
    <source>
        <dbReference type="ARBA" id="ARBA00009677"/>
    </source>
</evidence>
<evidence type="ECO:0000256" key="2">
    <source>
        <dbReference type="ARBA" id="ARBA00004613"/>
    </source>
</evidence>
<dbReference type="SUPFAM" id="SSF64518">
    <property type="entry name" value="Phase 1 flagellin"/>
    <property type="match status" value="1"/>
</dbReference>
<evidence type="ECO:0000256" key="5">
    <source>
        <dbReference type="ARBA" id="ARBA00022525"/>
    </source>
</evidence>
<dbReference type="PANTHER" id="PTHR30033">
    <property type="entry name" value="FLAGELLAR HOOK-ASSOCIATED PROTEIN 1"/>
    <property type="match status" value="1"/>
</dbReference>
<comment type="similarity">
    <text evidence="3 7">Belongs to the flagella basal body rod proteins family.</text>
</comment>
<keyword evidence="11" id="KW-0282">Flagellum</keyword>
<dbReference type="InterPro" id="IPR053927">
    <property type="entry name" value="FlgK_helical"/>
</dbReference>
<evidence type="ECO:0000256" key="1">
    <source>
        <dbReference type="ARBA" id="ARBA00004365"/>
    </source>
</evidence>
<dbReference type="Proteomes" id="UP001207918">
    <property type="component" value="Unassembled WGS sequence"/>
</dbReference>
<dbReference type="EMBL" id="JAGGJA010000001">
    <property type="protein sequence ID" value="MCW9705351.1"/>
    <property type="molecule type" value="Genomic_DNA"/>
</dbReference>
<accession>A0ABT3PHF8</accession>
<dbReference type="PRINTS" id="PR01005">
    <property type="entry name" value="FLGHOOKAP1"/>
</dbReference>
<keyword evidence="12" id="KW-1185">Reference proteome</keyword>
<keyword evidence="11" id="KW-0969">Cilium</keyword>
<feature type="domain" description="Flagellar basal-body/hook protein C-terminal" evidence="9">
    <location>
        <begin position="414"/>
        <end position="453"/>
    </location>
</feature>
<reference evidence="11 12" key="1">
    <citation type="submission" date="2021-03" db="EMBL/GenBank/DDBJ databases">
        <title>Aliifodinibius sp. nov., a new bacterium isolated from saline soil.</title>
        <authorList>
            <person name="Galisteo C."/>
            <person name="De La Haba R."/>
            <person name="Sanchez-Porro C."/>
            <person name="Ventosa A."/>
        </authorList>
    </citation>
    <scope>NUCLEOTIDE SEQUENCE [LARGE SCALE GENOMIC DNA]</scope>
    <source>
        <strain evidence="11 12">1BSP15-2V2</strain>
    </source>
</reference>